<keyword evidence="1" id="KW-0472">Membrane</keyword>
<dbReference type="EMBL" id="AP023359">
    <property type="protein sequence ID" value="BCJ68683.1"/>
    <property type="molecule type" value="Genomic_DNA"/>
</dbReference>
<feature type="transmembrane region" description="Helical" evidence="1">
    <location>
        <begin position="105"/>
        <end position="125"/>
    </location>
</feature>
<feature type="transmembrane region" description="Helical" evidence="1">
    <location>
        <begin position="63"/>
        <end position="85"/>
    </location>
</feature>
<feature type="transmembrane region" description="Helical" evidence="1">
    <location>
        <begin position="162"/>
        <end position="182"/>
    </location>
</feature>
<keyword evidence="3" id="KW-1185">Reference proteome</keyword>
<evidence type="ECO:0008006" key="4">
    <source>
        <dbReference type="Google" id="ProtNLM"/>
    </source>
</evidence>
<evidence type="ECO:0000313" key="2">
    <source>
        <dbReference type="EMBL" id="BCJ68683.1"/>
    </source>
</evidence>
<dbReference type="Proteomes" id="UP000680866">
    <property type="component" value="Chromosome"/>
</dbReference>
<feature type="transmembrane region" description="Helical" evidence="1">
    <location>
        <begin position="132"/>
        <end position="150"/>
    </location>
</feature>
<reference evidence="2" key="1">
    <citation type="submission" date="2020-08" db="EMBL/GenBank/DDBJ databases">
        <title>Whole genome shotgun sequence of Polymorphospora rubra NBRC 101157.</title>
        <authorList>
            <person name="Komaki H."/>
            <person name="Tamura T."/>
        </authorList>
    </citation>
    <scope>NUCLEOTIDE SEQUENCE</scope>
    <source>
        <strain evidence="2">NBRC 101157</strain>
    </source>
</reference>
<dbReference type="AlphaFoldDB" id="A0A810NAV8"/>
<name>A0A810NAV8_9ACTN</name>
<keyword evidence="1" id="KW-1133">Transmembrane helix</keyword>
<proteinExistence type="predicted"/>
<evidence type="ECO:0000256" key="1">
    <source>
        <dbReference type="SAM" id="Phobius"/>
    </source>
</evidence>
<organism evidence="2 3">
    <name type="scientific">Polymorphospora rubra</name>
    <dbReference type="NCBI Taxonomy" id="338584"/>
    <lineage>
        <taxon>Bacteria</taxon>
        <taxon>Bacillati</taxon>
        <taxon>Actinomycetota</taxon>
        <taxon>Actinomycetes</taxon>
        <taxon>Micromonosporales</taxon>
        <taxon>Micromonosporaceae</taxon>
        <taxon>Polymorphospora</taxon>
    </lineage>
</organism>
<gene>
    <name evidence="2" type="ORF">Prubr_57040</name>
</gene>
<sequence length="237" mass="25016">MDICPQCQEWYDNAALVTRLARTGAVPVTFTVDDAVLAALPARPTVRASAGRLLDRVRGPAAVPLRIALGVLGLAQFLLGAAQIGGLTAASHLHGVAGVEGANHLWHESAAWNVALGAGFAWIALRRVRPTGILPTLTAFVVVLTLLTTDDLIGGRVEFTRVLSHSLIVLGFLVVLALSRVLPDPGTPPVRRPDRGRWRATFDDVAEPAEPAEPVPGLRIVRAAPPAQATADTRRAA</sequence>
<evidence type="ECO:0000313" key="3">
    <source>
        <dbReference type="Proteomes" id="UP000680866"/>
    </source>
</evidence>
<keyword evidence="1" id="KW-0812">Transmembrane</keyword>
<protein>
    <recommendedName>
        <fullName evidence="4">Integral membrane protein</fullName>
    </recommendedName>
</protein>
<dbReference type="KEGG" id="pry:Prubr_57040"/>
<accession>A0A810NAV8</accession>